<name>A0A0S7XKK0_UNCSA</name>
<evidence type="ECO:0000313" key="3">
    <source>
        <dbReference type="Proteomes" id="UP000051861"/>
    </source>
</evidence>
<dbReference type="Pfam" id="PF12728">
    <property type="entry name" value="HTH_17"/>
    <property type="match status" value="1"/>
</dbReference>
<sequence>MNDNLFTVKELAEYLKVNPATVYRMVHKGGIPAFKVGKEWRFKGESIDSWILGKEHESGNGNSKLGQQLKFSI</sequence>
<organism evidence="2 3">
    <name type="scientific">candidate division WOR-1 bacterium DG_54_3</name>
    <dbReference type="NCBI Taxonomy" id="1703775"/>
    <lineage>
        <taxon>Bacteria</taxon>
        <taxon>Bacillati</taxon>
        <taxon>Saganbacteria</taxon>
    </lineage>
</organism>
<accession>A0A0S7XKK0</accession>
<dbReference type="InterPro" id="IPR009061">
    <property type="entry name" value="DNA-bd_dom_put_sf"/>
</dbReference>
<feature type="domain" description="Helix-turn-helix" evidence="1">
    <location>
        <begin position="5"/>
        <end position="52"/>
    </location>
</feature>
<dbReference type="SUPFAM" id="SSF46955">
    <property type="entry name" value="Putative DNA-binding domain"/>
    <property type="match status" value="1"/>
</dbReference>
<dbReference type="AlphaFoldDB" id="A0A0S7XKK0"/>
<proteinExistence type="predicted"/>
<comment type="caution">
    <text evidence="2">The sequence shown here is derived from an EMBL/GenBank/DDBJ whole genome shotgun (WGS) entry which is preliminary data.</text>
</comment>
<gene>
    <name evidence="2" type="ORF">AMJ44_15300</name>
</gene>
<dbReference type="NCBIfam" id="TIGR01764">
    <property type="entry name" value="excise"/>
    <property type="match status" value="1"/>
</dbReference>
<dbReference type="InterPro" id="IPR010093">
    <property type="entry name" value="SinI_DNA-bd"/>
</dbReference>
<dbReference type="GO" id="GO:0003677">
    <property type="term" value="F:DNA binding"/>
    <property type="evidence" value="ECO:0007669"/>
    <property type="project" value="InterPro"/>
</dbReference>
<protein>
    <recommendedName>
        <fullName evidence="1">Helix-turn-helix domain-containing protein</fullName>
    </recommendedName>
</protein>
<dbReference type="EMBL" id="LIZX01000259">
    <property type="protein sequence ID" value="KPJ62707.1"/>
    <property type="molecule type" value="Genomic_DNA"/>
</dbReference>
<dbReference type="InterPro" id="IPR041657">
    <property type="entry name" value="HTH_17"/>
</dbReference>
<dbReference type="Gene3D" id="1.10.10.10">
    <property type="entry name" value="Winged helix-like DNA-binding domain superfamily/Winged helix DNA-binding domain"/>
    <property type="match status" value="1"/>
</dbReference>
<dbReference type="Proteomes" id="UP000051861">
    <property type="component" value="Unassembled WGS sequence"/>
</dbReference>
<dbReference type="InterPro" id="IPR036388">
    <property type="entry name" value="WH-like_DNA-bd_sf"/>
</dbReference>
<evidence type="ECO:0000259" key="1">
    <source>
        <dbReference type="Pfam" id="PF12728"/>
    </source>
</evidence>
<reference evidence="2 3" key="1">
    <citation type="journal article" date="2015" name="Microbiome">
        <title>Genomic resolution of linkages in carbon, nitrogen, and sulfur cycling among widespread estuary sediment bacteria.</title>
        <authorList>
            <person name="Baker B.J."/>
            <person name="Lazar C.S."/>
            <person name="Teske A.P."/>
            <person name="Dick G.J."/>
        </authorList>
    </citation>
    <scope>NUCLEOTIDE SEQUENCE [LARGE SCALE GENOMIC DNA]</scope>
    <source>
        <strain evidence="2">DG_54_3</strain>
    </source>
</reference>
<evidence type="ECO:0000313" key="2">
    <source>
        <dbReference type="EMBL" id="KPJ62707.1"/>
    </source>
</evidence>